<comment type="caution">
    <text evidence="1">The sequence shown here is derived from an EMBL/GenBank/DDBJ whole genome shotgun (WGS) entry which is preliminary data.</text>
</comment>
<dbReference type="AlphaFoldDB" id="A0A9J5Y155"/>
<keyword evidence="2" id="KW-1185">Reference proteome</keyword>
<evidence type="ECO:0000313" key="2">
    <source>
        <dbReference type="Proteomes" id="UP000824120"/>
    </source>
</evidence>
<dbReference type="EMBL" id="JACXVP010000008">
    <property type="protein sequence ID" value="KAG5593583.1"/>
    <property type="molecule type" value="Genomic_DNA"/>
</dbReference>
<accession>A0A9J5Y155</accession>
<sequence>MGLPARDKDVVLIFFIQKSNAVYYLTMPKLSTSHFHSTNFSSKAARSTLSSFKIVFLNFSGNWRLCMDLSVDWEKC</sequence>
<protein>
    <submittedName>
        <fullName evidence="1">Uncharacterized protein</fullName>
    </submittedName>
</protein>
<reference evidence="1 2" key="1">
    <citation type="submission" date="2020-09" db="EMBL/GenBank/DDBJ databases">
        <title>De no assembly of potato wild relative species, Solanum commersonii.</title>
        <authorList>
            <person name="Cho K."/>
        </authorList>
    </citation>
    <scope>NUCLEOTIDE SEQUENCE [LARGE SCALE GENOMIC DNA]</scope>
    <source>
        <strain evidence="1">LZ3.2</strain>
        <tissue evidence="1">Leaf</tissue>
    </source>
</reference>
<name>A0A9J5Y155_SOLCO</name>
<dbReference type="Proteomes" id="UP000824120">
    <property type="component" value="Chromosome 8"/>
</dbReference>
<evidence type="ECO:0000313" key="1">
    <source>
        <dbReference type="EMBL" id="KAG5593583.1"/>
    </source>
</evidence>
<organism evidence="1 2">
    <name type="scientific">Solanum commersonii</name>
    <name type="common">Commerson's wild potato</name>
    <name type="synonym">Commerson's nightshade</name>
    <dbReference type="NCBI Taxonomy" id="4109"/>
    <lineage>
        <taxon>Eukaryota</taxon>
        <taxon>Viridiplantae</taxon>
        <taxon>Streptophyta</taxon>
        <taxon>Embryophyta</taxon>
        <taxon>Tracheophyta</taxon>
        <taxon>Spermatophyta</taxon>
        <taxon>Magnoliopsida</taxon>
        <taxon>eudicotyledons</taxon>
        <taxon>Gunneridae</taxon>
        <taxon>Pentapetalae</taxon>
        <taxon>asterids</taxon>
        <taxon>lamiids</taxon>
        <taxon>Solanales</taxon>
        <taxon>Solanaceae</taxon>
        <taxon>Solanoideae</taxon>
        <taxon>Solaneae</taxon>
        <taxon>Solanum</taxon>
    </lineage>
</organism>
<gene>
    <name evidence="1" type="ORF">H5410_044097</name>
</gene>
<proteinExistence type="predicted"/>